<dbReference type="RefSeq" id="WP_208227854.1">
    <property type="nucleotide sequence ID" value="NZ_CP050854.1"/>
</dbReference>
<evidence type="ECO:0000313" key="1">
    <source>
        <dbReference type="EMBL" id="QTF09346.1"/>
    </source>
</evidence>
<keyword evidence="2" id="KW-1185">Reference proteome</keyword>
<dbReference type="InterPro" id="IPR011726">
    <property type="entry name" value="KdpF"/>
</dbReference>
<reference evidence="1 2" key="1">
    <citation type="submission" date="2020-03" db="EMBL/GenBank/DDBJ databases">
        <authorList>
            <person name="Bakhshi Ganjeh M."/>
        </authorList>
    </citation>
    <scope>NUCLEOTIDE SEQUENCE [LARGE SCALE GENOMIC DNA]</scope>
    <source>
        <strain evidence="2">Iran 50</strain>
    </source>
</reference>
<dbReference type="Pfam" id="PF09604">
    <property type="entry name" value="Potass_KdpF"/>
    <property type="match status" value="1"/>
</dbReference>
<name>A0ABX7UWW0_9GAMM</name>
<evidence type="ECO:0000313" key="2">
    <source>
        <dbReference type="Proteomes" id="UP000671960"/>
    </source>
</evidence>
<accession>A0ABX7UWW0</accession>
<organism evidence="1 2">
    <name type="scientific">Brenneria izadpanahii</name>
    <dbReference type="NCBI Taxonomy" id="2722756"/>
    <lineage>
        <taxon>Bacteria</taxon>
        <taxon>Pseudomonadati</taxon>
        <taxon>Pseudomonadota</taxon>
        <taxon>Gammaproteobacteria</taxon>
        <taxon>Enterobacterales</taxon>
        <taxon>Pectobacteriaceae</taxon>
        <taxon>Brenneria</taxon>
    </lineage>
</organism>
<proteinExistence type="predicted"/>
<sequence>MTLGILLGSLLVLLLLGYLVYALLKAENF</sequence>
<dbReference type="NCBIfam" id="TIGR02115">
    <property type="entry name" value="potass_kdpF"/>
    <property type="match status" value="1"/>
</dbReference>
<protein>
    <submittedName>
        <fullName evidence="1">K(+)-transporting ATPase subunit F</fullName>
    </submittedName>
</protein>
<gene>
    <name evidence="1" type="primary">kdpF</name>
    <name evidence="1" type="ORF">HC231_16600</name>
</gene>
<dbReference type="EMBL" id="CP050854">
    <property type="protein sequence ID" value="QTF09346.1"/>
    <property type="molecule type" value="Genomic_DNA"/>
</dbReference>
<dbReference type="Proteomes" id="UP000671960">
    <property type="component" value="Chromosome"/>
</dbReference>